<accession>A0A2X4TTZ5</accession>
<dbReference type="EMBL" id="LS483468">
    <property type="protein sequence ID" value="SQI30897.1"/>
    <property type="molecule type" value="Genomic_DNA"/>
</dbReference>
<reference evidence="7 8" key="1">
    <citation type="submission" date="2018-06" db="EMBL/GenBank/DDBJ databases">
        <authorList>
            <consortium name="Pathogen Informatics"/>
            <person name="Doyle S."/>
        </authorList>
    </citation>
    <scope>NUCLEOTIDE SEQUENCE [LARGE SCALE GENOMIC DNA]</scope>
    <source>
        <strain evidence="7 8">NCTC10994</strain>
    </source>
</reference>
<dbReference type="PROSITE" id="PS50931">
    <property type="entry name" value="HTH_LYSR"/>
    <property type="match status" value="1"/>
</dbReference>
<dbReference type="AlphaFoldDB" id="A0A2X4TTZ5"/>
<dbReference type="SUPFAM" id="SSF46785">
    <property type="entry name" value="Winged helix' DNA-binding domain"/>
    <property type="match status" value="1"/>
</dbReference>
<dbReference type="PANTHER" id="PTHR30346">
    <property type="entry name" value="TRANSCRIPTIONAL DUAL REGULATOR HCAR-RELATED"/>
    <property type="match status" value="1"/>
</dbReference>
<evidence type="ECO:0000256" key="4">
    <source>
        <dbReference type="ARBA" id="ARBA00023159"/>
    </source>
</evidence>
<keyword evidence="4" id="KW-0010">Activator</keyword>
<dbReference type="STRING" id="1219011.GCA_001895045_02892"/>
<dbReference type="InterPro" id="IPR036390">
    <property type="entry name" value="WH_DNA-bd_sf"/>
</dbReference>
<dbReference type="KEGG" id="rcr:NCTC10994_01799"/>
<evidence type="ECO:0000256" key="2">
    <source>
        <dbReference type="ARBA" id="ARBA00023015"/>
    </source>
</evidence>
<dbReference type="GO" id="GO:0003700">
    <property type="term" value="F:DNA-binding transcription factor activity"/>
    <property type="evidence" value="ECO:0007669"/>
    <property type="project" value="InterPro"/>
</dbReference>
<dbReference type="Gene3D" id="3.40.190.10">
    <property type="entry name" value="Periplasmic binding protein-like II"/>
    <property type="match status" value="2"/>
</dbReference>
<dbReference type="PANTHER" id="PTHR30346:SF28">
    <property type="entry name" value="HTH-TYPE TRANSCRIPTIONAL REGULATOR CYNR"/>
    <property type="match status" value="1"/>
</dbReference>
<name>A0A2X4TTZ5_9NOCA</name>
<evidence type="ECO:0000259" key="6">
    <source>
        <dbReference type="PROSITE" id="PS50931"/>
    </source>
</evidence>
<keyword evidence="8" id="KW-1185">Reference proteome</keyword>
<dbReference type="Pfam" id="PF00126">
    <property type="entry name" value="HTH_1"/>
    <property type="match status" value="1"/>
</dbReference>
<evidence type="ECO:0000256" key="5">
    <source>
        <dbReference type="ARBA" id="ARBA00023163"/>
    </source>
</evidence>
<keyword evidence="3" id="KW-0238">DNA-binding</keyword>
<evidence type="ECO:0000256" key="1">
    <source>
        <dbReference type="ARBA" id="ARBA00009437"/>
    </source>
</evidence>
<comment type="similarity">
    <text evidence="1">Belongs to the LysR transcriptional regulatory family.</text>
</comment>
<protein>
    <submittedName>
        <fullName evidence="7">LysR family transcriptional regulator</fullName>
    </submittedName>
</protein>
<proteinExistence type="inferred from homology"/>
<dbReference type="InterPro" id="IPR005119">
    <property type="entry name" value="LysR_subst-bd"/>
</dbReference>
<dbReference type="InterPro" id="IPR036388">
    <property type="entry name" value="WH-like_DNA-bd_sf"/>
</dbReference>
<dbReference type="Pfam" id="PF03466">
    <property type="entry name" value="LysR_substrate"/>
    <property type="match status" value="1"/>
</dbReference>
<keyword evidence="2" id="KW-0805">Transcription regulation</keyword>
<dbReference type="GO" id="GO:0032993">
    <property type="term" value="C:protein-DNA complex"/>
    <property type="evidence" value="ECO:0007669"/>
    <property type="project" value="TreeGrafter"/>
</dbReference>
<evidence type="ECO:0000313" key="8">
    <source>
        <dbReference type="Proteomes" id="UP000249091"/>
    </source>
</evidence>
<sequence>MRWLNTPMDLIRHLRYFVMVADKGHFGRAAAALGMTQPPLSQGLRRLEEYIGTPLVHRTRQGAVLTSAGDRLLAHARQLVDESDRFLTEAVRVADTRGLVRWGAGSALPDRLLTACVAALCAETDAAVATESGTTVELVDAVRSGSCDFAIVEHPAQVDGVESGPVTKVPRWVVVPSHHRSAQAERPRFPMLSDLTFAAPPRAGNPAAFDAVRGLFRDRGLDVDTTSARDDRAVLAAVAAGTHFGLSTTAPGSAPGVAWLQLAPAATAVRLGVVWRAGADTDRFVAALDRVLVRERVR</sequence>
<dbReference type="InterPro" id="IPR000847">
    <property type="entry name" value="LysR_HTH_N"/>
</dbReference>
<dbReference type="GO" id="GO:0003677">
    <property type="term" value="F:DNA binding"/>
    <property type="evidence" value="ECO:0007669"/>
    <property type="project" value="UniProtKB-KW"/>
</dbReference>
<gene>
    <name evidence="7" type="primary">hcaR_2</name>
    <name evidence="7" type="ORF">NCTC10994_01799</name>
</gene>
<dbReference type="Gene3D" id="1.10.10.10">
    <property type="entry name" value="Winged helix-like DNA-binding domain superfamily/Winged helix DNA-binding domain"/>
    <property type="match status" value="1"/>
</dbReference>
<keyword evidence="5" id="KW-0804">Transcription</keyword>
<organism evidence="7 8">
    <name type="scientific">Rhodococcus coprophilus</name>
    <dbReference type="NCBI Taxonomy" id="38310"/>
    <lineage>
        <taxon>Bacteria</taxon>
        <taxon>Bacillati</taxon>
        <taxon>Actinomycetota</taxon>
        <taxon>Actinomycetes</taxon>
        <taxon>Mycobacteriales</taxon>
        <taxon>Nocardiaceae</taxon>
        <taxon>Rhodococcus</taxon>
    </lineage>
</organism>
<dbReference type="Proteomes" id="UP000249091">
    <property type="component" value="Chromosome 1"/>
</dbReference>
<dbReference type="FunFam" id="1.10.10.10:FF:000001">
    <property type="entry name" value="LysR family transcriptional regulator"/>
    <property type="match status" value="1"/>
</dbReference>
<evidence type="ECO:0000313" key="7">
    <source>
        <dbReference type="EMBL" id="SQI30897.1"/>
    </source>
</evidence>
<dbReference type="SUPFAM" id="SSF53850">
    <property type="entry name" value="Periplasmic binding protein-like II"/>
    <property type="match status" value="1"/>
</dbReference>
<dbReference type="PRINTS" id="PR00039">
    <property type="entry name" value="HTHLYSR"/>
</dbReference>
<evidence type="ECO:0000256" key="3">
    <source>
        <dbReference type="ARBA" id="ARBA00023125"/>
    </source>
</evidence>
<feature type="domain" description="HTH lysR-type" evidence="6">
    <location>
        <begin position="9"/>
        <end position="66"/>
    </location>
</feature>